<gene>
    <name evidence="5" type="ordered locus">Kole_1458</name>
</gene>
<keyword evidence="6" id="KW-1185">Reference proteome</keyword>
<dbReference type="HOGENOM" id="CLU_005603_0_0_0"/>
<dbReference type="InterPro" id="IPR002044">
    <property type="entry name" value="CBM20"/>
</dbReference>
<dbReference type="GO" id="GO:0016787">
    <property type="term" value="F:hydrolase activity"/>
    <property type="evidence" value="ECO:0007669"/>
    <property type="project" value="UniProtKB-KW"/>
</dbReference>
<dbReference type="InterPro" id="IPR011330">
    <property type="entry name" value="Glyco_hydro/deAcase_b/a-brl"/>
</dbReference>
<dbReference type="Gene3D" id="3.20.110.10">
    <property type="entry name" value="Glycoside hydrolase 38, N terminal domain"/>
    <property type="match status" value="1"/>
</dbReference>
<dbReference type="CAZy" id="CBM20">
    <property type="family name" value="Carbohydrate-Binding Module Family 20"/>
</dbReference>
<dbReference type="GO" id="GO:0005975">
    <property type="term" value="P:carbohydrate metabolic process"/>
    <property type="evidence" value="ECO:0007669"/>
    <property type="project" value="InterPro"/>
</dbReference>
<dbReference type="RefSeq" id="WP_015868797.1">
    <property type="nucleotide sequence ID" value="NC_012785.1"/>
</dbReference>
<dbReference type="CAZy" id="GH57">
    <property type="family name" value="Glycoside Hydrolase Family 57"/>
</dbReference>
<dbReference type="Pfam" id="PF03065">
    <property type="entry name" value="Glyco_hydro_57"/>
    <property type="match status" value="1"/>
</dbReference>
<evidence type="ECO:0000256" key="1">
    <source>
        <dbReference type="ARBA" id="ARBA00006821"/>
    </source>
</evidence>
<feature type="domain" description="CBM20" evidence="4">
    <location>
        <begin position="267"/>
        <end position="372"/>
    </location>
</feature>
<keyword evidence="2 3" id="KW-0119">Carbohydrate metabolism</keyword>
<dbReference type="SUPFAM" id="SSF49452">
    <property type="entry name" value="Starch-binding domain-like"/>
    <property type="match status" value="3"/>
</dbReference>
<dbReference type="InterPro" id="IPR013784">
    <property type="entry name" value="Carb-bd-like_fold"/>
</dbReference>
<evidence type="ECO:0000313" key="6">
    <source>
        <dbReference type="Proteomes" id="UP000002382"/>
    </source>
</evidence>
<organism evidence="5 6">
    <name type="scientific">Kosmotoga olearia (strain ATCC BAA-1733 / DSM 21960 / TBF 19.5.1)</name>
    <dbReference type="NCBI Taxonomy" id="521045"/>
    <lineage>
        <taxon>Bacteria</taxon>
        <taxon>Thermotogati</taxon>
        <taxon>Thermotogota</taxon>
        <taxon>Thermotogae</taxon>
        <taxon>Kosmotogales</taxon>
        <taxon>Kosmotogaceae</taxon>
        <taxon>Kosmotoga</taxon>
    </lineage>
</organism>
<dbReference type="Gene3D" id="2.60.40.10">
    <property type="entry name" value="Immunoglobulins"/>
    <property type="match status" value="3"/>
</dbReference>
<dbReference type="GO" id="GO:2001070">
    <property type="term" value="F:starch binding"/>
    <property type="evidence" value="ECO:0007669"/>
    <property type="project" value="InterPro"/>
</dbReference>
<dbReference type="OrthoDB" id="9806081at2"/>
<evidence type="ECO:0000256" key="2">
    <source>
        <dbReference type="ARBA" id="ARBA00023277"/>
    </source>
</evidence>
<proteinExistence type="inferred from homology"/>
<comment type="similarity">
    <text evidence="1 3">Belongs to the glycosyl hydrolase 57 family.</text>
</comment>
<dbReference type="PROSITE" id="PS51166">
    <property type="entry name" value="CBM20"/>
    <property type="match status" value="3"/>
</dbReference>
<dbReference type="CDD" id="cd09626">
    <property type="entry name" value="DOMON_glucodextranase_like"/>
    <property type="match status" value="1"/>
</dbReference>
<dbReference type="SUPFAM" id="SSF88713">
    <property type="entry name" value="Glycoside hydrolase/deacetylase"/>
    <property type="match status" value="1"/>
</dbReference>
<dbReference type="Gene3D" id="2.60.40.1190">
    <property type="match status" value="2"/>
</dbReference>
<feature type="domain" description="CBM20" evidence="4">
    <location>
        <begin position="155"/>
        <end position="258"/>
    </location>
</feature>
<dbReference type="InterPro" id="IPR004300">
    <property type="entry name" value="Glyco_hydro_57_N"/>
</dbReference>
<sequence>MKKFLWVGLLIFILVLSACSVQEKGVVKVPGPSPKGTTLVTFNVTLPDNTPASDRIYLAGNFNGWDPSSPKFIMERTGNTAVLVVEMPIGMEIEYKYTRGGWNRVEKGPEGEEISNRKATVTENLVLNDVVASWADIPPAEKAEEQPEEQAVEPAQPGEEVPVTFVVTVPENTPEGPIYMVGSFNEWVPGDPAYEMKRTGNVAKITLKLPAGSTIEYKYVRGDWGTVEKGPEGEEIPNRTVKVSPGLTVEDVVASWADVAIEVKTEVPTGTPARVIFKVKLPWNTPPFDDIYITGTFNGWKTGDPDTILERKGETATITLDAKVGDRIEYKYNRGSWETVEKDKEGNEIPNRVVIVDKTEVIVEDTIESWIDVPYEEKTGESVKTSKLADPEKLLDEVTPADPSKEPLKVVLIWHQHQPLYKIPGTLDYEMPWVRAHAVNDYPYMADLIDQYLTKGSVTINLVPSLLLQIKEYIEDGAMDKYLRLSLSEELSPEDKQFIIDHFFDINPRFVSKSQRYSELMKKKNRGEEFTDQDIMDLKVLWNLYWINIEYIEADDGLKALLEKDGNYTMDDLLYVINKQMEIMGTVIEKHKKLWESGKAEIITSPFYHPILPILIDKGWKEDAYNQIKRGLDYFEGIFGKRPKGLWPSEQAVHNDLIPMLDELGIDWIVTDKAILQMAGVDTGNYANLMKPYKFVNGDSKIIVFFRDTDLSDRIGFRYSQMNAENAVKDFISRLHELQRLNKDGKAVITIALDGENAWEHYPNNGNDFRKLFYMTLSKDDAIELLTPSQYIEKYGVEETLNFLPTGSWVGGSLDTWIGEKEENEAWDRVAAARELLMSKKDELTPEQFEKALDALYTAEGSDWFWWYGLDQDAGNNESLFDMAFKKSLIQLYKTIGIPEEDIPSYLFVVNKKPAVSTSGAIGIVKPTLDGYIEEGEWEKAAYYKDNGLSTMAAGDDMIAGFYVGRDAANIYLAVQLKRDPKSLIGEPLYLEIYTDRPNVSVVNVEPKYPFKDDKDSFGFALAKRLYVSFKSWNRLPGRIAVYNATGDGKWSVDPDKPYVENAVAIGDVVEIKIPLDALGVKTGEEFNFIVSISNSKAKYLLDYCPKMGPVHVQIPQAVTGRVVAFFEDPKGDDYGFGSYVYPLNAAFDPFKGLWDIESVKVLENDQSVVFQFKFGEMTNPWNAPKGFSHQLINIYIDAVEGGRTDTYKAGARVAFSPEYPWDYFIKVAGWPSYGQLFATAEGDEIPDAVQVEADPGEKLINVIISKDVLGNPETMAVYILSGSQDGYGPDHFRAVTPEPSDWTLGGYPLDAGEFAPFVLDIVVPEGYSQEEILSSYDKEQQKYATLVPVIIEF</sequence>
<dbReference type="Pfam" id="PF09985">
    <property type="entry name" value="Glucodextran_C"/>
    <property type="match status" value="1"/>
</dbReference>
<dbReference type="PANTHER" id="PTHR36306:SF1">
    <property type="entry name" value="ALPHA-AMYLASE-RELATED"/>
    <property type="match status" value="1"/>
</dbReference>
<dbReference type="eggNOG" id="COG4945">
    <property type="taxonomic scope" value="Bacteria"/>
</dbReference>
<dbReference type="PROSITE" id="PS51257">
    <property type="entry name" value="PROKAR_LIPOPROTEIN"/>
    <property type="match status" value="1"/>
</dbReference>
<dbReference type="InterPro" id="IPR027291">
    <property type="entry name" value="Glyco_hydro_38_N_sf"/>
</dbReference>
<dbReference type="InterPro" id="IPR019248">
    <property type="entry name" value="Glucodextran_C"/>
</dbReference>
<dbReference type="Proteomes" id="UP000002382">
    <property type="component" value="Chromosome"/>
</dbReference>
<dbReference type="InterPro" id="IPR052046">
    <property type="entry name" value="GH57_Enzymes"/>
</dbReference>
<evidence type="ECO:0000259" key="4">
    <source>
        <dbReference type="PROSITE" id="PS51166"/>
    </source>
</evidence>
<accession>C5CEB0</accession>
<dbReference type="InterPro" id="IPR013783">
    <property type="entry name" value="Ig-like_fold"/>
</dbReference>
<protein>
    <submittedName>
        <fullName evidence="5">Glycoside hydrolase family 57</fullName>
    </submittedName>
</protein>
<reference evidence="5 6" key="2">
    <citation type="journal article" date="2011" name="J. Bacteriol.">
        <title>Genome Sequence of Kosmotoga olearia Strain TBF 19.5.1, a Thermophilic Bacterium with a Wide Growth Temperature Range, Isolated from the Troll B Oil Platform in the North Sea.</title>
        <authorList>
            <person name="Swithers K.S."/>
            <person name="Dipippo J.L."/>
            <person name="Bruce D.C."/>
            <person name="Detter C."/>
            <person name="Tapia R."/>
            <person name="Han S."/>
            <person name="Goodwin L.A."/>
            <person name="Han J."/>
            <person name="Woyke T."/>
            <person name="Pitluck S."/>
            <person name="Pennacchio L."/>
            <person name="Nolan M."/>
            <person name="Mikhailova N."/>
            <person name="Land M.L."/>
            <person name="Nesbo C.L."/>
            <person name="Gogarten J.P."/>
            <person name="Noll K.M."/>
        </authorList>
    </citation>
    <scope>NUCLEOTIDE SEQUENCE [LARGE SCALE GENOMIC DNA]</scope>
    <source>
        <strain evidence="6">ATCC BAA-1733 / DSM 21960 / TBF 19.5.1</strain>
    </source>
</reference>
<evidence type="ECO:0000313" key="5">
    <source>
        <dbReference type="EMBL" id="ACR80150.1"/>
    </source>
</evidence>
<dbReference type="CDD" id="cd10796">
    <property type="entry name" value="GH57N_APU"/>
    <property type="match status" value="1"/>
</dbReference>
<dbReference type="SMART" id="SM01065">
    <property type="entry name" value="CBM_2"/>
    <property type="match status" value="3"/>
</dbReference>
<keyword evidence="5" id="KW-0378">Hydrolase</keyword>
<dbReference type="KEGG" id="kol:Kole_1458"/>
<name>C5CEB0_KOSOT</name>
<feature type="domain" description="CBM20" evidence="4">
    <location>
        <begin position="32"/>
        <end position="136"/>
    </location>
</feature>
<reference evidence="5 6" key="1">
    <citation type="submission" date="2009-06" db="EMBL/GenBank/DDBJ databases">
        <title>Complete sequence of Thermotogales bacterium TBF 19.5.1.</title>
        <authorList>
            <consortium name="US DOE Joint Genome Institute"/>
            <person name="Lucas S."/>
            <person name="Copeland A."/>
            <person name="Lapidus A."/>
            <person name="Glavina del Rio T."/>
            <person name="Tice H."/>
            <person name="Bruce D."/>
            <person name="Goodwin L."/>
            <person name="Pitluck S."/>
            <person name="Chertkov O."/>
            <person name="Brettin T."/>
            <person name="Detter J.C."/>
            <person name="Han C."/>
            <person name="Schmutz J."/>
            <person name="Larimer F."/>
            <person name="Land M."/>
            <person name="Hauser L."/>
            <person name="Kyrpides N."/>
            <person name="Ovchinnikova G."/>
            <person name="Noll K."/>
        </authorList>
    </citation>
    <scope>NUCLEOTIDE SEQUENCE [LARGE SCALE GENOMIC DNA]</scope>
    <source>
        <strain evidence="6">ATCC BAA-1733 / DSM 21960 / TBF 19.5.1</strain>
    </source>
</reference>
<dbReference type="STRING" id="521045.Kole_1458"/>
<dbReference type="SUPFAM" id="SSF49344">
    <property type="entry name" value="CBD9-like"/>
    <property type="match status" value="2"/>
</dbReference>
<evidence type="ECO:0000256" key="3">
    <source>
        <dbReference type="RuleBase" id="RU361196"/>
    </source>
</evidence>
<dbReference type="eggNOG" id="COG1449">
    <property type="taxonomic scope" value="Bacteria"/>
</dbReference>
<dbReference type="PANTHER" id="PTHR36306">
    <property type="entry name" value="ALPHA-AMYLASE-RELATED-RELATED"/>
    <property type="match status" value="1"/>
</dbReference>
<dbReference type="EMBL" id="CP001634">
    <property type="protein sequence ID" value="ACR80150.1"/>
    <property type="molecule type" value="Genomic_DNA"/>
</dbReference>